<dbReference type="AlphaFoldDB" id="A0AAV8YH88"/>
<sequence>MSDSEFSLTPPELVEAAKVASQNYYQLNCGKFTKRVFKIYGMEDEKDMQFGTDTTTKAINNTNMEDSEFPGSRRPIPVSVIDQNSSLTYLTPLSGLDFLADVNQLIIQQSVELADLISNVSSEKQIHCQSA</sequence>
<keyword evidence="2" id="KW-1185">Reference proteome</keyword>
<accession>A0AAV8YH88</accession>
<protein>
    <submittedName>
        <fullName evidence="1">Uncharacterized protein</fullName>
    </submittedName>
</protein>
<organism evidence="1 2">
    <name type="scientific">Aromia moschata</name>
    <dbReference type="NCBI Taxonomy" id="1265417"/>
    <lineage>
        <taxon>Eukaryota</taxon>
        <taxon>Metazoa</taxon>
        <taxon>Ecdysozoa</taxon>
        <taxon>Arthropoda</taxon>
        <taxon>Hexapoda</taxon>
        <taxon>Insecta</taxon>
        <taxon>Pterygota</taxon>
        <taxon>Neoptera</taxon>
        <taxon>Endopterygota</taxon>
        <taxon>Coleoptera</taxon>
        <taxon>Polyphaga</taxon>
        <taxon>Cucujiformia</taxon>
        <taxon>Chrysomeloidea</taxon>
        <taxon>Cerambycidae</taxon>
        <taxon>Cerambycinae</taxon>
        <taxon>Callichromatini</taxon>
        <taxon>Aromia</taxon>
    </lineage>
</organism>
<evidence type="ECO:0000313" key="2">
    <source>
        <dbReference type="Proteomes" id="UP001162162"/>
    </source>
</evidence>
<proteinExistence type="predicted"/>
<dbReference type="Proteomes" id="UP001162162">
    <property type="component" value="Unassembled WGS sequence"/>
</dbReference>
<name>A0AAV8YH88_9CUCU</name>
<reference evidence="1" key="1">
    <citation type="journal article" date="2023" name="Insect Mol. Biol.">
        <title>Genome sequencing provides insights into the evolution of gene families encoding plant cell wall-degrading enzymes in longhorned beetles.</title>
        <authorList>
            <person name="Shin N.R."/>
            <person name="Okamura Y."/>
            <person name="Kirsch R."/>
            <person name="Pauchet Y."/>
        </authorList>
    </citation>
    <scope>NUCLEOTIDE SEQUENCE</scope>
    <source>
        <strain evidence="1">AMC_N1</strain>
    </source>
</reference>
<evidence type="ECO:0000313" key="1">
    <source>
        <dbReference type="EMBL" id="KAJ8950319.1"/>
    </source>
</evidence>
<comment type="caution">
    <text evidence="1">The sequence shown here is derived from an EMBL/GenBank/DDBJ whole genome shotgun (WGS) entry which is preliminary data.</text>
</comment>
<dbReference type="EMBL" id="JAPWTK010000102">
    <property type="protein sequence ID" value="KAJ8950319.1"/>
    <property type="molecule type" value="Genomic_DNA"/>
</dbReference>
<gene>
    <name evidence="1" type="ORF">NQ318_021179</name>
</gene>